<comment type="catalytic activity">
    <reaction evidence="9">
        <text>(6S)-5,6,7,8-tetrahydrofolyl-(gamma-L-Glu)(n) + L-glutamate + ATP = (6S)-5,6,7,8-tetrahydrofolyl-(gamma-L-Glu)(n+1) + ADP + phosphate + H(+)</text>
        <dbReference type="Rhea" id="RHEA:10580"/>
        <dbReference type="Rhea" id="RHEA-COMP:14738"/>
        <dbReference type="Rhea" id="RHEA-COMP:14740"/>
        <dbReference type="ChEBI" id="CHEBI:15378"/>
        <dbReference type="ChEBI" id="CHEBI:29985"/>
        <dbReference type="ChEBI" id="CHEBI:30616"/>
        <dbReference type="ChEBI" id="CHEBI:43474"/>
        <dbReference type="ChEBI" id="CHEBI:141005"/>
        <dbReference type="ChEBI" id="CHEBI:456216"/>
        <dbReference type="EC" id="6.3.2.17"/>
    </reaction>
</comment>
<dbReference type="NCBIfam" id="TIGR01499">
    <property type="entry name" value="folC"/>
    <property type="match status" value="1"/>
</dbReference>
<sequence length="404" mass="45426">MFKNFQQIEVFFEERKRLGIKPGLERINALLNLLHNPQKKMHAIHVAGTNGKGSTVHFIKNALMANGYQVGVFTSPSFTGLTGHIFINNSSMNEEEFLTLCNDAHPAIMQLDEEGDAPTEFEILTVLAFLYFSRNTNIALIETGMGGREDTTNCFQPILSIITNVSRDHTAFLGDTSAEIAYQKAGIIKNKAPVIIGDMDKEALHVMKEEAQIHETTLDQLGADFTPIETSIQMQGEHQIKNASIAYMALKKLREHGYSIDFKKAIAAISCTQIPGRFELVKRNPVMILDGAHNPAGIKVFLQTVAENYNDKEKHLLFAGFKDKELETMLKQFSNEFSSITLTSFDHPRAARADVLYEATNVLDKHAVTNWKDAIDMMLQNKKHAYFITGSLHFIAMVRKYLRE</sequence>
<dbReference type="InterPro" id="IPR013221">
    <property type="entry name" value="Mur_ligase_cen"/>
</dbReference>
<evidence type="ECO:0000256" key="2">
    <source>
        <dbReference type="ARBA" id="ARBA00013025"/>
    </source>
</evidence>
<proteinExistence type="inferred from homology"/>
<dbReference type="RefSeq" id="WP_209462024.1">
    <property type="nucleotide sequence ID" value="NZ_CP110224.1"/>
</dbReference>
<keyword evidence="13" id="KW-1185">Reference proteome</keyword>
<comment type="caution">
    <text evidence="12">The sequence shown here is derived from an EMBL/GenBank/DDBJ whole genome shotgun (WGS) entry which is preliminary data.</text>
</comment>
<accession>A0ABS4ICY4</accession>
<dbReference type="Gene3D" id="3.40.1190.10">
    <property type="entry name" value="Mur-like, catalytic domain"/>
    <property type="match status" value="1"/>
</dbReference>
<keyword evidence="7" id="KW-0460">Magnesium</keyword>
<name>A0ABS4ICY4_9BACI</name>
<comment type="similarity">
    <text evidence="1">Belongs to the folylpolyglutamate synthase family.</text>
</comment>
<dbReference type="SUPFAM" id="SSF53244">
    <property type="entry name" value="MurD-like peptide ligases, peptide-binding domain"/>
    <property type="match status" value="1"/>
</dbReference>
<dbReference type="Pfam" id="PF02875">
    <property type="entry name" value="Mur_ligase_C"/>
    <property type="match status" value="1"/>
</dbReference>
<evidence type="ECO:0000313" key="12">
    <source>
        <dbReference type="EMBL" id="MBP1968804.1"/>
    </source>
</evidence>
<keyword evidence="4" id="KW-0479">Metal-binding</keyword>
<dbReference type="EMBL" id="JAGGKX010000003">
    <property type="protein sequence ID" value="MBP1968804.1"/>
    <property type="molecule type" value="Genomic_DNA"/>
</dbReference>
<dbReference type="InterPro" id="IPR036615">
    <property type="entry name" value="Mur_ligase_C_dom_sf"/>
</dbReference>
<dbReference type="SUPFAM" id="SSF53623">
    <property type="entry name" value="MurD-like peptide ligases, catalytic domain"/>
    <property type="match status" value="1"/>
</dbReference>
<dbReference type="InterPro" id="IPR001645">
    <property type="entry name" value="Folylpolyglutamate_synth"/>
</dbReference>
<dbReference type="Proteomes" id="UP001519345">
    <property type="component" value="Unassembled WGS sequence"/>
</dbReference>
<reference evidence="12 13" key="1">
    <citation type="submission" date="2021-03" db="EMBL/GenBank/DDBJ databases">
        <title>Genomic Encyclopedia of Type Strains, Phase IV (KMG-IV): sequencing the most valuable type-strain genomes for metagenomic binning, comparative biology and taxonomic classification.</title>
        <authorList>
            <person name="Goeker M."/>
        </authorList>
    </citation>
    <scope>NUCLEOTIDE SEQUENCE [LARGE SCALE GENOMIC DNA]</scope>
    <source>
        <strain evidence="12 13">DSM 25609</strain>
    </source>
</reference>
<evidence type="ECO:0000256" key="7">
    <source>
        <dbReference type="ARBA" id="ARBA00022842"/>
    </source>
</evidence>
<keyword evidence="5" id="KW-0547">Nucleotide-binding</keyword>
<dbReference type="Pfam" id="PF08245">
    <property type="entry name" value="Mur_ligase_M"/>
    <property type="match status" value="1"/>
</dbReference>
<dbReference type="InterPro" id="IPR004101">
    <property type="entry name" value="Mur_ligase_C"/>
</dbReference>
<evidence type="ECO:0000256" key="9">
    <source>
        <dbReference type="ARBA" id="ARBA00047493"/>
    </source>
</evidence>
<dbReference type="PANTHER" id="PTHR11136">
    <property type="entry name" value="FOLYLPOLYGLUTAMATE SYNTHASE-RELATED"/>
    <property type="match status" value="1"/>
</dbReference>
<evidence type="ECO:0000256" key="8">
    <source>
        <dbReference type="ARBA" id="ARBA00030592"/>
    </source>
</evidence>
<evidence type="ECO:0000313" key="13">
    <source>
        <dbReference type="Proteomes" id="UP001519345"/>
    </source>
</evidence>
<feature type="domain" description="Mur ligase central" evidence="11">
    <location>
        <begin position="46"/>
        <end position="246"/>
    </location>
</feature>
<dbReference type="GO" id="GO:0008841">
    <property type="term" value="F:dihydrofolate synthase activity"/>
    <property type="evidence" value="ECO:0007669"/>
    <property type="project" value="UniProtKB-EC"/>
</dbReference>
<dbReference type="PANTHER" id="PTHR11136:SF0">
    <property type="entry name" value="DIHYDROFOLATE SYNTHETASE-RELATED"/>
    <property type="match status" value="1"/>
</dbReference>
<dbReference type="Gene3D" id="3.90.190.20">
    <property type="entry name" value="Mur ligase, C-terminal domain"/>
    <property type="match status" value="1"/>
</dbReference>
<evidence type="ECO:0000256" key="6">
    <source>
        <dbReference type="ARBA" id="ARBA00022840"/>
    </source>
</evidence>
<evidence type="ECO:0000256" key="4">
    <source>
        <dbReference type="ARBA" id="ARBA00022723"/>
    </source>
</evidence>
<dbReference type="EC" id="6.3.2.17" evidence="2"/>
<evidence type="ECO:0000259" key="11">
    <source>
        <dbReference type="Pfam" id="PF08245"/>
    </source>
</evidence>
<feature type="domain" description="Mur ligase C-terminal" evidence="10">
    <location>
        <begin position="276"/>
        <end position="382"/>
    </location>
</feature>
<evidence type="ECO:0000256" key="3">
    <source>
        <dbReference type="ARBA" id="ARBA00022598"/>
    </source>
</evidence>
<protein>
    <recommendedName>
        <fullName evidence="2">tetrahydrofolate synthase</fullName>
        <ecNumber evidence="2">6.3.2.17</ecNumber>
    </recommendedName>
    <alternativeName>
        <fullName evidence="8">Tetrahydrofolylpolyglutamate synthase</fullName>
    </alternativeName>
</protein>
<gene>
    <name evidence="12" type="ORF">J2Z83_000898</name>
</gene>
<evidence type="ECO:0000259" key="10">
    <source>
        <dbReference type="Pfam" id="PF02875"/>
    </source>
</evidence>
<dbReference type="GO" id="GO:0004326">
    <property type="term" value="F:tetrahydrofolylpolyglutamate synthase activity"/>
    <property type="evidence" value="ECO:0007669"/>
    <property type="project" value="UniProtKB-EC"/>
</dbReference>
<keyword evidence="6" id="KW-0067">ATP-binding</keyword>
<dbReference type="PIRSF" id="PIRSF001563">
    <property type="entry name" value="Folylpolyglu_synth"/>
    <property type="match status" value="1"/>
</dbReference>
<evidence type="ECO:0000256" key="1">
    <source>
        <dbReference type="ARBA" id="ARBA00008276"/>
    </source>
</evidence>
<dbReference type="InterPro" id="IPR036565">
    <property type="entry name" value="Mur-like_cat_sf"/>
</dbReference>
<organism evidence="12 13">
    <name type="scientific">Virgibacillus natechei</name>
    <dbReference type="NCBI Taxonomy" id="1216297"/>
    <lineage>
        <taxon>Bacteria</taxon>
        <taxon>Bacillati</taxon>
        <taxon>Bacillota</taxon>
        <taxon>Bacilli</taxon>
        <taxon>Bacillales</taxon>
        <taxon>Bacillaceae</taxon>
        <taxon>Virgibacillus</taxon>
    </lineage>
</organism>
<keyword evidence="3 12" id="KW-0436">Ligase</keyword>
<evidence type="ECO:0000256" key="5">
    <source>
        <dbReference type="ARBA" id="ARBA00022741"/>
    </source>
</evidence>